<feature type="domain" description="Integrase catalytic" evidence="1">
    <location>
        <begin position="193"/>
        <end position="354"/>
    </location>
</feature>
<dbReference type="Pfam" id="PF13276">
    <property type="entry name" value="HTH_21"/>
    <property type="match status" value="1"/>
</dbReference>
<dbReference type="InterPro" id="IPR025948">
    <property type="entry name" value="HTH-like_dom"/>
</dbReference>
<dbReference type="SUPFAM" id="SSF46689">
    <property type="entry name" value="Homeodomain-like"/>
    <property type="match status" value="1"/>
</dbReference>
<proteinExistence type="predicted"/>
<dbReference type="STRING" id="1249483.LEP1GSC202_0318"/>
<accession>A0A5E8HC25</accession>
<dbReference type="NCBIfam" id="NF033516">
    <property type="entry name" value="transpos_IS3"/>
    <property type="match status" value="1"/>
</dbReference>
<dbReference type="GO" id="GO:0003677">
    <property type="term" value="F:DNA binding"/>
    <property type="evidence" value="ECO:0007669"/>
    <property type="project" value="InterPro"/>
</dbReference>
<dbReference type="InterPro" id="IPR002514">
    <property type="entry name" value="Transposase_8"/>
</dbReference>
<name>A0A5E8HC25_9LEPT</name>
<dbReference type="AlphaFoldDB" id="A0A5E8HC25"/>
<dbReference type="Pfam" id="PF01527">
    <property type="entry name" value="HTH_Tnp_1"/>
    <property type="match status" value="1"/>
</dbReference>
<reference evidence="2 3" key="1">
    <citation type="submission" date="2013-04" db="EMBL/GenBank/DDBJ databases">
        <authorList>
            <person name="Harkins D.M."/>
            <person name="Durkin A.S."/>
            <person name="Brinkac L.M."/>
            <person name="Haft D.H."/>
            <person name="Selengut J.D."/>
            <person name="Sanka R."/>
            <person name="DePew J."/>
            <person name="Purushe J."/>
            <person name="Hartskeerl R.A."/>
            <person name="Ahmed A."/>
            <person name="van der Linden H."/>
            <person name="Goris M.G.A."/>
            <person name="Vinetz J.M."/>
            <person name="Sutton G.G."/>
            <person name="Nierman W.C."/>
            <person name="Fouts D.E."/>
        </authorList>
    </citation>
    <scope>NUCLEOTIDE SEQUENCE [LARGE SCALE GENOMIC DNA]</scope>
    <source>
        <strain evidence="2 3">Sao Paulo</strain>
    </source>
</reference>
<dbReference type="InterPro" id="IPR048020">
    <property type="entry name" value="Transpos_IS3"/>
</dbReference>
<gene>
    <name evidence="2" type="ORF">LEP1GSC202_0318</name>
</gene>
<dbReference type="Gene3D" id="3.30.420.10">
    <property type="entry name" value="Ribonuclease H-like superfamily/Ribonuclease H"/>
    <property type="match status" value="1"/>
</dbReference>
<dbReference type="RefSeq" id="WP_015678739.1">
    <property type="nucleotide sequence ID" value="NZ_AOGX02000034.1"/>
</dbReference>
<dbReference type="EMBL" id="AOGX02000034">
    <property type="protein sequence ID" value="EOQ87576.1"/>
    <property type="molecule type" value="Genomic_DNA"/>
</dbReference>
<dbReference type="Pfam" id="PF13683">
    <property type="entry name" value="rve_3"/>
    <property type="match status" value="1"/>
</dbReference>
<dbReference type="PANTHER" id="PTHR47515">
    <property type="entry name" value="LOW CALCIUM RESPONSE LOCUS PROTEIN T"/>
    <property type="match status" value="1"/>
</dbReference>
<comment type="caution">
    <text evidence="2">The sequence shown here is derived from an EMBL/GenBank/DDBJ whole genome shotgun (WGS) entry which is preliminary data.</text>
</comment>
<dbReference type="SUPFAM" id="SSF53098">
    <property type="entry name" value="Ribonuclease H-like"/>
    <property type="match status" value="1"/>
</dbReference>
<sequence>MARKKIEESEIFRILKEAETGIPIKELSRKYGITEQTFYRWRNKYGGMELSEIKKMKALEQENSNLKRLVADMALESKQLRMFGKKVLSRSTKERAVDLLVEEGLSLNRSLDVVLLPKSSYYYQPKAIDEETMNEIRRLAFRWKREGYRRIYRRLRRSGRTINHKKVYRLYCLEGLKIRTKPKRKKRNASSQQLPLPKNSNEVWSMDFVFERTIDGRKQRILTGIDHLTRENTILQAEFTFSSEKLIRYLNTLERLPRAFVLDNGTEFTSKDFQKWAEDKGIEIHFIEKGKPTQNAFIESFNGKLRDECLNLHYFKNQRELTDALRIFQKEYNDERLHSSLNYLTPSEFKRSYG</sequence>
<dbReference type="GO" id="GO:0015074">
    <property type="term" value="P:DNA integration"/>
    <property type="evidence" value="ECO:0007669"/>
    <property type="project" value="InterPro"/>
</dbReference>
<dbReference type="InterPro" id="IPR012337">
    <property type="entry name" value="RNaseH-like_sf"/>
</dbReference>
<dbReference type="Proteomes" id="UP000013996">
    <property type="component" value="Unassembled WGS sequence"/>
</dbReference>
<dbReference type="InterPro" id="IPR001584">
    <property type="entry name" value="Integrase_cat-core"/>
</dbReference>
<protein>
    <submittedName>
        <fullName evidence="2">Transposase</fullName>
    </submittedName>
</protein>
<organism evidence="2 3">
    <name type="scientific">Leptospira yanagawae serovar Saopaulo str. Sao Paulo = ATCC 700523</name>
    <dbReference type="NCBI Taxonomy" id="1249483"/>
    <lineage>
        <taxon>Bacteria</taxon>
        <taxon>Pseudomonadati</taxon>
        <taxon>Spirochaetota</taxon>
        <taxon>Spirochaetia</taxon>
        <taxon>Leptospirales</taxon>
        <taxon>Leptospiraceae</taxon>
        <taxon>Leptospira</taxon>
    </lineage>
</organism>
<dbReference type="InterPro" id="IPR036397">
    <property type="entry name" value="RNaseH_sf"/>
</dbReference>
<dbReference type="InterPro" id="IPR009057">
    <property type="entry name" value="Homeodomain-like_sf"/>
</dbReference>
<evidence type="ECO:0000259" key="1">
    <source>
        <dbReference type="PROSITE" id="PS50994"/>
    </source>
</evidence>
<dbReference type="GO" id="GO:0006313">
    <property type="term" value="P:DNA transposition"/>
    <property type="evidence" value="ECO:0007669"/>
    <property type="project" value="InterPro"/>
</dbReference>
<evidence type="ECO:0000313" key="3">
    <source>
        <dbReference type="Proteomes" id="UP000013996"/>
    </source>
</evidence>
<dbReference type="PANTHER" id="PTHR47515:SF2">
    <property type="entry name" value="INTEGRASE CORE DOMAIN PROTEIN"/>
    <property type="match status" value="1"/>
</dbReference>
<dbReference type="OrthoDB" id="345083at2"/>
<dbReference type="PROSITE" id="PS50994">
    <property type="entry name" value="INTEGRASE"/>
    <property type="match status" value="1"/>
</dbReference>
<dbReference type="GO" id="GO:0004803">
    <property type="term" value="F:transposase activity"/>
    <property type="evidence" value="ECO:0007669"/>
    <property type="project" value="InterPro"/>
</dbReference>
<evidence type="ECO:0000313" key="2">
    <source>
        <dbReference type="EMBL" id="EOQ87576.1"/>
    </source>
</evidence>